<sequence>MNNLIFRSKNIIVIAWCSTPKTHWTNYVWRSTSPRPTVPCPPAIRRSNSPRVIRRRTSPRVMRRRTSPRAMRRSNSPRIIRRRTSPRATRRTLLLLLREEVLFTVEGNETLSATLRGGLLSAGNTVDGNETLSATLRGGLLSAGNT</sequence>
<proteinExistence type="predicted"/>
<protein>
    <submittedName>
        <fullName evidence="1">Uncharacterized protein</fullName>
    </submittedName>
</protein>
<dbReference type="Proteomes" id="UP000886998">
    <property type="component" value="Unassembled WGS sequence"/>
</dbReference>
<dbReference type="EMBL" id="BMAV01016285">
    <property type="protein sequence ID" value="GFY66904.1"/>
    <property type="molecule type" value="Genomic_DNA"/>
</dbReference>
<accession>A0A8X7CCY0</accession>
<dbReference type="AlphaFoldDB" id="A0A8X7CCY0"/>
<comment type="caution">
    <text evidence="1">The sequence shown here is derived from an EMBL/GenBank/DDBJ whole genome shotgun (WGS) entry which is preliminary data.</text>
</comment>
<reference evidence="1" key="1">
    <citation type="submission" date="2020-08" db="EMBL/GenBank/DDBJ databases">
        <title>Multicomponent nature underlies the extraordinary mechanical properties of spider dragline silk.</title>
        <authorList>
            <person name="Kono N."/>
            <person name="Nakamura H."/>
            <person name="Mori M."/>
            <person name="Yoshida Y."/>
            <person name="Ohtoshi R."/>
            <person name="Malay A.D."/>
            <person name="Moran D.A.P."/>
            <person name="Tomita M."/>
            <person name="Numata K."/>
            <person name="Arakawa K."/>
        </authorList>
    </citation>
    <scope>NUCLEOTIDE SEQUENCE</scope>
</reference>
<name>A0A8X7CCY0_9ARAC</name>
<keyword evidence="2" id="KW-1185">Reference proteome</keyword>
<organism evidence="1 2">
    <name type="scientific">Trichonephila inaurata madagascariensis</name>
    <dbReference type="NCBI Taxonomy" id="2747483"/>
    <lineage>
        <taxon>Eukaryota</taxon>
        <taxon>Metazoa</taxon>
        <taxon>Ecdysozoa</taxon>
        <taxon>Arthropoda</taxon>
        <taxon>Chelicerata</taxon>
        <taxon>Arachnida</taxon>
        <taxon>Araneae</taxon>
        <taxon>Araneomorphae</taxon>
        <taxon>Entelegynae</taxon>
        <taxon>Araneoidea</taxon>
        <taxon>Nephilidae</taxon>
        <taxon>Trichonephila</taxon>
        <taxon>Trichonephila inaurata</taxon>
    </lineage>
</organism>
<gene>
    <name evidence="1" type="ORF">TNIN_179331</name>
</gene>
<evidence type="ECO:0000313" key="2">
    <source>
        <dbReference type="Proteomes" id="UP000886998"/>
    </source>
</evidence>
<evidence type="ECO:0000313" key="1">
    <source>
        <dbReference type="EMBL" id="GFY66904.1"/>
    </source>
</evidence>